<feature type="compositionally biased region" description="Basic and acidic residues" evidence="1">
    <location>
        <begin position="289"/>
        <end position="311"/>
    </location>
</feature>
<feature type="compositionally biased region" description="Basic and acidic residues" evidence="1">
    <location>
        <begin position="136"/>
        <end position="146"/>
    </location>
</feature>
<feature type="region of interest" description="Disordered" evidence="1">
    <location>
        <begin position="167"/>
        <end position="214"/>
    </location>
</feature>
<feature type="region of interest" description="Disordered" evidence="1">
    <location>
        <begin position="76"/>
        <end position="146"/>
    </location>
</feature>
<dbReference type="AlphaFoldDB" id="A0A3P7IFU1"/>
<proteinExistence type="predicted"/>
<keyword evidence="3" id="KW-1185">Reference proteome</keyword>
<accession>A0A3P7IFU1</accession>
<name>A0A3P7IFU1_STRVU</name>
<feature type="region of interest" description="Disordered" evidence="1">
    <location>
        <begin position="236"/>
        <end position="351"/>
    </location>
</feature>
<feature type="region of interest" description="Disordered" evidence="1">
    <location>
        <begin position="32"/>
        <end position="56"/>
    </location>
</feature>
<dbReference type="OrthoDB" id="5906773at2759"/>
<feature type="compositionally biased region" description="Basic residues" evidence="1">
    <location>
        <begin position="236"/>
        <end position="248"/>
    </location>
</feature>
<feature type="compositionally biased region" description="Polar residues" evidence="1">
    <location>
        <begin position="178"/>
        <end position="188"/>
    </location>
</feature>
<protein>
    <submittedName>
        <fullName evidence="2">Uncharacterized protein</fullName>
    </submittedName>
</protein>
<feature type="compositionally biased region" description="Basic and acidic residues" evidence="1">
    <location>
        <begin position="249"/>
        <end position="268"/>
    </location>
</feature>
<dbReference type="EMBL" id="UYYB01003586">
    <property type="protein sequence ID" value="VDM66733.1"/>
    <property type="molecule type" value="Genomic_DNA"/>
</dbReference>
<feature type="region of interest" description="Disordered" evidence="1">
    <location>
        <begin position="373"/>
        <end position="419"/>
    </location>
</feature>
<feature type="compositionally biased region" description="Basic and acidic residues" evidence="1">
    <location>
        <begin position="379"/>
        <end position="392"/>
    </location>
</feature>
<evidence type="ECO:0000313" key="3">
    <source>
        <dbReference type="Proteomes" id="UP000270094"/>
    </source>
</evidence>
<reference evidence="2 3" key="1">
    <citation type="submission" date="2018-11" db="EMBL/GenBank/DDBJ databases">
        <authorList>
            <consortium name="Pathogen Informatics"/>
        </authorList>
    </citation>
    <scope>NUCLEOTIDE SEQUENCE [LARGE SCALE GENOMIC DNA]</scope>
</reference>
<evidence type="ECO:0000256" key="1">
    <source>
        <dbReference type="SAM" id="MobiDB-lite"/>
    </source>
</evidence>
<organism evidence="2 3">
    <name type="scientific">Strongylus vulgaris</name>
    <name type="common">Blood worm</name>
    <dbReference type="NCBI Taxonomy" id="40348"/>
    <lineage>
        <taxon>Eukaryota</taxon>
        <taxon>Metazoa</taxon>
        <taxon>Ecdysozoa</taxon>
        <taxon>Nematoda</taxon>
        <taxon>Chromadorea</taxon>
        <taxon>Rhabditida</taxon>
        <taxon>Rhabditina</taxon>
        <taxon>Rhabditomorpha</taxon>
        <taxon>Strongyloidea</taxon>
        <taxon>Strongylidae</taxon>
        <taxon>Strongylus</taxon>
    </lineage>
</organism>
<evidence type="ECO:0000313" key="2">
    <source>
        <dbReference type="EMBL" id="VDM66733.1"/>
    </source>
</evidence>
<feature type="compositionally biased region" description="Low complexity" evidence="1">
    <location>
        <begin position="312"/>
        <end position="321"/>
    </location>
</feature>
<dbReference type="Proteomes" id="UP000270094">
    <property type="component" value="Unassembled WGS sequence"/>
</dbReference>
<feature type="compositionally biased region" description="Basic and acidic residues" evidence="1">
    <location>
        <begin position="32"/>
        <end position="49"/>
    </location>
</feature>
<sequence>MHLSHSHLAILNGEQLMEIFQTKLVIRDARDSIKKSKKSMRESDSEKRSAKTFKNPVSPRFLRAKYDVPEELKICREESTDSSGSRKVKKRELRQKLEREPANISEATFMKAAKARSSQKKGKKKKGEESMPTSETRLKTESSTLRKENARILPEWGLSSSELPVEKRVVRERPKSPPTLQYSSSQSALIGGKVHRVSPPSSRVRNHSHKKSENFRLAEKSQSYLDRQISAARRRSYIAKQQIKKSRSKIKESKKAMKEQDKASRSEKTFTNPVSPKYLKAKYAIPKELQVHRDTDEVMVDVSEKEERERQSNWSSSMSRSNKSHSSRKSLRSKKKHKNGKTKKTEEDVVPQRTESYLNLVNRYAIAGRKIKRKSPLRKGLEQIREKRENIRKSRKTMRKVDTSKNVSKEFVTNPGKAPSIHTIIKRQEELAARIEEGEQKQGP</sequence>
<feature type="compositionally biased region" description="Basic residues" evidence="1">
    <location>
        <begin position="322"/>
        <end position="342"/>
    </location>
</feature>
<feature type="non-terminal residue" evidence="2">
    <location>
        <position position="444"/>
    </location>
</feature>
<feature type="compositionally biased region" description="Basic residues" evidence="1">
    <location>
        <begin position="113"/>
        <end position="125"/>
    </location>
</feature>
<gene>
    <name evidence="2" type="ORF">SVUK_LOCUS1731</name>
</gene>